<sequence>MDFVMVGKPVNSKLLCNTRCPDLGHKPGESSFQTTRRPCSRSLDRCLLRLCHGLKLWCRSCGLRY</sequence>
<geneLocation type="plasmid" evidence="1">
    <name>p201330-IMP</name>
</geneLocation>
<keyword evidence="1" id="KW-0614">Plasmid</keyword>
<name>A0A6H1Q8J6_PSEAI</name>
<proteinExistence type="predicted"/>
<dbReference type="AlphaFoldDB" id="A0A6H1Q8J6"/>
<organism evidence="1">
    <name type="scientific">Pseudomonas aeruginosa</name>
    <dbReference type="NCBI Taxonomy" id="287"/>
    <lineage>
        <taxon>Bacteria</taxon>
        <taxon>Pseudomonadati</taxon>
        <taxon>Pseudomonadota</taxon>
        <taxon>Gammaproteobacteria</taxon>
        <taxon>Pseudomonadales</taxon>
        <taxon>Pseudomonadaceae</taxon>
        <taxon>Pseudomonas</taxon>
    </lineage>
</organism>
<evidence type="ECO:0000313" key="1">
    <source>
        <dbReference type="EMBL" id="QIZ23204.1"/>
    </source>
</evidence>
<reference evidence="1" key="1">
    <citation type="submission" date="2020-01" db="EMBL/GenBank/DDBJ databases">
        <authorList>
            <person name="Zhou D."/>
        </authorList>
    </citation>
    <scope>NUCLEOTIDE SEQUENCE</scope>
    <source>
        <strain evidence="1">201330</strain>
        <plasmid evidence="1">p201330-IMP</plasmid>
    </source>
</reference>
<accession>A0A6H1Q8J6</accession>
<dbReference type="EMBL" id="MN961671">
    <property type="protein sequence ID" value="QIZ23204.1"/>
    <property type="molecule type" value="Genomic_DNA"/>
</dbReference>
<protein>
    <submittedName>
        <fullName evidence="1">Uncharacterized protein</fullName>
    </submittedName>
</protein>